<sequence length="502" mass="51124">MGITTRHPDRSEVRRLVLGVLAPGFTGSTPPTWLLEAVRDGLAGVVLFAGNSPDVVTTRALTDALRAAGPVLVAIDEEGGDVSRLQARDGSSLPGAAALGVVDDPDLTRRTGSALGELLRLAGVDLDLAPVLDVASEPRNPVIGVRSFGADPDLVGRHGAALVAGLHAAGVAACGKHLPGHGATTVDSHVGLPVVDADVATLERRDLPPFHAAVRAGLDAVMTAHVRVPALGPAPASLEPAVTRLARALGGGFDGPVITDALDMGAVADDPGLGEACVRALEAGADLLCLGTTVGRDDRAILETAVSALTDAVVAGRLEPDRLTTSASRHARLRRRSAAEAPASVPATADGEQLRRAVADAEAALAVVGAETARRAVAVRGQVRRSGVPVLLDLRRRLNHAAGRTSPALATELARRRPGTLVVLRGEDVPADPDRPLVVLTREPLADADEGRSLAAVLAARPDTVVIHGGTAPAAPDAEHLVLAHGVGRANAEAALDLVVGP</sequence>
<keyword evidence="7" id="KW-1185">Reference proteome</keyword>
<name>A0A3N4Z926_9MICO</name>
<evidence type="ECO:0000313" key="7">
    <source>
        <dbReference type="Proteomes" id="UP000280726"/>
    </source>
</evidence>
<protein>
    <submittedName>
        <fullName evidence="6">Beta-N-acetylhexosaminidase</fullName>
    </submittedName>
</protein>
<dbReference type="GO" id="GO:0009254">
    <property type="term" value="P:peptidoglycan turnover"/>
    <property type="evidence" value="ECO:0007669"/>
    <property type="project" value="TreeGrafter"/>
</dbReference>
<dbReference type="GO" id="GO:0005975">
    <property type="term" value="P:carbohydrate metabolic process"/>
    <property type="evidence" value="ECO:0007669"/>
    <property type="project" value="InterPro"/>
</dbReference>
<proteinExistence type="inferred from homology"/>
<dbReference type="AlphaFoldDB" id="A0A3N4Z926"/>
<feature type="compositionally biased region" description="Low complexity" evidence="4">
    <location>
        <begin position="339"/>
        <end position="349"/>
    </location>
</feature>
<dbReference type="SUPFAM" id="SSF51445">
    <property type="entry name" value="(Trans)glycosidases"/>
    <property type="match status" value="1"/>
</dbReference>
<comment type="similarity">
    <text evidence="1">Belongs to the glycosyl hydrolase 3 family.</text>
</comment>
<dbReference type="InterPro" id="IPR001764">
    <property type="entry name" value="Glyco_hydro_3_N"/>
</dbReference>
<dbReference type="InterPro" id="IPR017853">
    <property type="entry name" value="GH"/>
</dbReference>
<evidence type="ECO:0000256" key="3">
    <source>
        <dbReference type="ARBA" id="ARBA00023295"/>
    </source>
</evidence>
<keyword evidence="2" id="KW-0378">Hydrolase</keyword>
<evidence type="ECO:0000313" key="6">
    <source>
        <dbReference type="EMBL" id="RPF27730.1"/>
    </source>
</evidence>
<dbReference type="GO" id="GO:0004553">
    <property type="term" value="F:hydrolase activity, hydrolyzing O-glycosyl compounds"/>
    <property type="evidence" value="ECO:0007669"/>
    <property type="project" value="InterPro"/>
</dbReference>
<gene>
    <name evidence="6" type="ORF">EDD32_2224</name>
</gene>
<evidence type="ECO:0000256" key="2">
    <source>
        <dbReference type="ARBA" id="ARBA00022801"/>
    </source>
</evidence>
<dbReference type="InterPro" id="IPR050226">
    <property type="entry name" value="NagZ_Beta-hexosaminidase"/>
</dbReference>
<organism evidence="6 7">
    <name type="scientific">Georgenia muralis</name>
    <dbReference type="NCBI Taxonomy" id="154117"/>
    <lineage>
        <taxon>Bacteria</taxon>
        <taxon>Bacillati</taxon>
        <taxon>Actinomycetota</taxon>
        <taxon>Actinomycetes</taxon>
        <taxon>Micrococcales</taxon>
        <taxon>Bogoriellaceae</taxon>
        <taxon>Georgenia</taxon>
    </lineage>
</organism>
<accession>A0A3N4Z926</accession>
<dbReference type="Gene3D" id="3.20.20.300">
    <property type="entry name" value="Glycoside hydrolase, family 3, N-terminal domain"/>
    <property type="match status" value="1"/>
</dbReference>
<dbReference type="RefSeq" id="WP_123917477.1">
    <property type="nucleotide sequence ID" value="NZ_RKRA01000001.1"/>
</dbReference>
<dbReference type="InterPro" id="IPR036962">
    <property type="entry name" value="Glyco_hydro_3_N_sf"/>
</dbReference>
<evidence type="ECO:0000259" key="5">
    <source>
        <dbReference type="Pfam" id="PF00933"/>
    </source>
</evidence>
<comment type="caution">
    <text evidence="6">The sequence shown here is derived from an EMBL/GenBank/DDBJ whole genome shotgun (WGS) entry which is preliminary data.</text>
</comment>
<dbReference type="PANTHER" id="PTHR30480:SF16">
    <property type="entry name" value="GLYCOSIDE HYDROLASE FAMILY 3 DOMAIN PROTEIN"/>
    <property type="match status" value="1"/>
</dbReference>
<feature type="domain" description="Glycoside hydrolase family 3 N-terminal" evidence="5">
    <location>
        <begin position="41"/>
        <end position="331"/>
    </location>
</feature>
<keyword evidence="3" id="KW-0326">Glycosidase</keyword>
<dbReference type="PANTHER" id="PTHR30480">
    <property type="entry name" value="BETA-HEXOSAMINIDASE-RELATED"/>
    <property type="match status" value="1"/>
</dbReference>
<reference evidence="6 7" key="1">
    <citation type="submission" date="2018-11" db="EMBL/GenBank/DDBJ databases">
        <title>Sequencing the genomes of 1000 actinobacteria strains.</title>
        <authorList>
            <person name="Klenk H.-P."/>
        </authorList>
    </citation>
    <scope>NUCLEOTIDE SEQUENCE [LARGE SCALE GENOMIC DNA]</scope>
    <source>
        <strain evidence="6 7">DSM 14418</strain>
    </source>
</reference>
<dbReference type="Pfam" id="PF00933">
    <property type="entry name" value="Glyco_hydro_3"/>
    <property type="match status" value="1"/>
</dbReference>
<evidence type="ECO:0000256" key="1">
    <source>
        <dbReference type="ARBA" id="ARBA00005336"/>
    </source>
</evidence>
<dbReference type="Proteomes" id="UP000280726">
    <property type="component" value="Unassembled WGS sequence"/>
</dbReference>
<evidence type="ECO:0000256" key="4">
    <source>
        <dbReference type="SAM" id="MobiDB-lite"/>
    </source>
</evidence>
<dbReference type="OrthoDB" id="9805821at2"/>
<dbReference type="EMBL" id="RKRA01000001">
    <property type="protein sequence ID" value="RPF27730.1"/>
    <property type="molecule type" value="Genomic_DNA"/>
</dbReference>
<feature type="region of interest" description="Disordered" evidence="4">
    <location>
        <begin position="325"/>
        <end position="350"/>
    </location>
</feature>